<dbReference type="PANTHER" id="PTHR30193:SF37">
    <property type="entry name" value="INNER MEMBRANE ABC TRANSPORTER PERMEASE PROTEIN YCJO"/>
    <property type="match status" value="1"/>
</dbReference>
<evidence type="ECO:0000256" key="5">
    <source>
        <dbReference type="ARBA" id="ARBA00022989"/>
    </source>
</evidence>
<keyword evidence="6 7" id="KW-0472">Membrane</keyword>
<comment type="caution">
    <text evidence="9">The sequence shown here is derived from an EMBL/GenBank/DDBJ whole genome shotgun (WGS) entry which is preliminary data.</text>
</comment>
<evidence type="ECO:0000256" key="4">
    <source>
        <dbReference type="ARBA" id="ARBA00022692"/>
    </source>
</evidence>
<dbReference type="Pfam" id="PF00528">
    <property type="entry name" value="BPD_transp_1"/>
    <property type="match status" value="1"/>
</dbReference>
<proteinExistence type="inferred from homology"/>
<sequence>MNRNKANVLTWFSFLVPALVLYCVFFIYPSVGSLYYSFTDWTGLSKEIDYVGFRNYVRIFSDEALIDAITNTVLLVVIVTVVQNVFALALAEALNGNIKLRKLLRTVFFLPAVISTLAVGFIWSYLYNPIDGIINALLKSIGLSALAQDWLGNPDTALYAIMFIMIWQNVGYSMVIYLSGLQSISESYYEAASIDGANYAQKFKHITFPLIGPAITINVVLCVIGGMKTFDVIYATTGGGPGYSTETFASILFRKAFSGMAEFGYGSAIAVVLFVVILIVSNLLTKFLRSREVES</sequence>
<dbReference type="SUPFAM" id="SSF161098">
    <property type="entry name" value="MetI-like"/>
    <property type="match status" value="1"/>
</dbReference>
<keyword evidence="4 7" id="KW-0812">Transmembrane</keyword>
<keyword evidence="5 7" id="KW-1133">Transmembrane helix</keyword>
<feature type="transmembrane region" description="Helical" evidence="7">
    <location>
        <begin position="103"/>
        <end position="126"/>
    </location>
</feature>
<gene>
    <name evidence="9" type="ORF">ACFPOF_21680</name>
</gene>
<evidence type="ECO:0000313" key="10">
    <source>
        <dbReference type="Proteomes" id="UP001596113"/>
    </source>
</evidence>
<reference evidence="10" key="1">
    <citation type="journal article" date="2019" name="Int. J. Syst. Evol. Microbiol.">
        <title>The Global Catalogue of Microorganisms (GCM) 10K type strain sequencing project: providing services to taxonomists for standard genome sequencing and annotation.</title>
        <authorList>
            <consortium name="The Broad Institute Genomics Platform"/>
            <consortium name="The Broad Institute Genome Sequencing Center for Infectious Disease"/>
            <person name="Wu L."/>
            <person name="Ma J."/>
        </authorList>
    </citation>
    <scope>NUCLEOTIDE SEQUENCE [LARGE SCALE GENOMIC DNA]</scope>
    <source>
        <strain evidence="10">CGMCC 1.18575</strain>
    </source>
</reference>
<feature type="transmembrane region" description="Helical" evidence="7">
    <location>
        <begin position="68"/>
        <end position="91"/>
    </location>
</feature>
<feature type="transmembrane region" description="Helical" evidence="7">
    <location>
        <begin position="206"/>
        <end position="227"/>
    </location>
</feature>
<evidence type="ECO:0000256" key="6">
    <source>
        <dbReference type="ARBA" id="ARBA00023136"/>
    </source>
</evidence>
<evidence type="ECO:0000256" key="7">
    <source>
        <dbReference type="RuleBase" id="RU363032"/>
    </source>
</evidence>
<keyword evidence="2 7" id="KW-0813">Transport</keyword>
<keyword evidence="3" id="KW-1003">Cell membrane</keyword>
<protein>
    <submittedName>
        <fullName evidence="9">Carbohydrate ABC transporter permease</fullName>
    </submittedName>
</protein>
<evidence type="ECO:0000256" key="3">
    <source>
        <dbReference type="ARBA" id="ARBA00022475"/>
    </source>
</evidence>
<comment type="similarity">
    <text evidence="7">Belongs to the binding-protein-dependent transport system permease family.</text>
</comment>
<feature type="domain" description="ABC transmembrane type-1" evidence="8">
    <location>
        <begin position="69"/>
        <end position="284"/>
    </location>
</feature>
<dbReference type="RefSeq" id="WP_378136537.1">
    <property type="nucleotide sequence ID" value="NZ_JBHSMI010000029.1"/>
</dbReference>
<dbReference type="CDD" id="cd06261">
    <property type="entry name" value="TM_PBP2"/>
    <property type="match status" value="1"/>
</dbReference>
<evidence type="ECO:0000256" key="2">
    <source>
        <dbReference type="ARBA" id="ARBA00022448"/>
    </source>
</evidence>
<evidence type="ECO:0000259" key="8">
    <source>
        <dbReference type="PROSITE" id="PS50928"/>
    </source>
</evidence>
<comment type="subcellular location">
    <subcellularLocation>
        <location evidence="1 7">Cell membrane</location>
        <topology evidence="1 7">Multi-pass membrane protein</topology>
    </subcellularLocation>
</comment>
<dbReference type="Proteomes" id="UP001596113">
    <property type="component" value="Unassembled WGS sequence"/>
</dbReference>
<evidence type="ECO:0000256" key="1">
    <source>
        <dbReference type="ARBA" id="ARBA00004651"/>
    </source>
</evidence>
<dbReference type="InterPro" id="IPR035906">
    <property type="entry name" value="MetI-like_sf"/>
</dbReference>
<dbReference type="EMBL" id="JBHSMI010000029">
    <property type="protein sequence ID" value="MFC5405362.1"/>
    <property type="molecule type" value="Genomic_DNA"/>
</dbReference>
<dbReference type="PROSITE" id="PS50928">
    <property type="entry name" value="ABC_TM1"/>
    <property type="match status" value="1"/>
</dbReference>
<organism evidence="9 10">
    <name type="scientific">Cohnella soli</name>
    <dbReference type="NCBI Taxonomy" id="425005"/>
    <lineage>
        <taxon>Bacteria</taxon>
        <taxon>Bacillati</taxon>
        <taxon>Bacillota</taxon>
        <taxon>Bacilli</taxon>
        <taxon>Bacillales</taxon>
        <taxon>Paenibacillaceae</taxon>
        <taxon>Cohnella</taxon>
    </lineage>
</organism>
<dbReference type="InterPro" id="IPR051393">
    <property type="entry name" value="ABC_transporter_permease"/>
</dbReference>
<feature type="transmembrane region" description="Helical" evidence="7">
    <location>
        <begin position="157"/>
        <end position="178"/>
    </location>
</feature>
<dbReference type="Gene3D" id="1.10.3720.10">
    <property type="entry name" value="MetI-like"/>
    <property type="match status" value="1"/>
</dbReference>
<dbReference type="PANTHER" id="PTHR30193">
    <property type="entry name" value="ABC TRANSPORTER PERMEASE PROTEIN"/>
    <property type="match status" value="1"/>
</dbReference>
<accession>A0ABW0HYS9</accession>
<feature type="transmembrane region" description="Helical" evidence="7">
    <location>
        <begin position="263"/>
        <end position="285"/>
    </location>
</feature>
<feature type="transmembrane region" description="Helical" evidence="7">
    <location>
        <begin position="7"/>
        <end position="28"/>
    </location>
</feature>
<keyword evidence="10" id="KW-1185">Reference proteome</keyword>
<name>A0ABW0HYS9_9BACL</name>
<evidence type="ECO:0000313" key="9">
    <source>
        <dbReference type="EMBL" id="MFC5405362.1"/>
    </source>
</evidence>
<dbReference type="InterPro" id="IPR000515">
    <property type="entry name" value="MetI-like"/>
</dbReference>